<name>A0ABY4M2H2_9ACTN</name>
<protein>
    <recommendedName>
        <fullName evidence="1">DUF7848 domain-containing protein</fullName>
    </recommendedName>
</protein>
<dbReference type="EMBL" id="CP086322">
    <property type="protein sequence ID" value="UQA91657.1"/>
    <property type="molecule type" value="Genomic_DNA"/>
</dbReference>
<dbReference type="Proteomes" id="UP000830115">
    <property type="component" value="Chromosome"/>
</dbReference>
<organism evidence="2 3">
    <name type="scientific">Streptomyces halobius</name>
    <dbReference type="NCBI Taxonomy" id="2879846"/>
    <lineage>
        <taxon>Bacteria</taxon>
        <taxon>Bacillati</taxon>
        <taxon>Actinomycetota</taxon>
        <taxon>Actinomycetes</taxon>
        <taxon>Kitasatosporales</taxon>
        <taxon>Streptomycetaceae</taxon>
        <taxon>Streptomyces</taxon>
    </lineage>
</organism>
<reference evidence="2" key="1">
    <citation type="submission" date="2021-10" db="EMBL/GenBank/DDBJ databases">
        <title>Streptomyces nigrumlapis sp.nov.,an antimicrobial producing actinobacterium isolated from Black Gobi rocks.</title>
        <authorList>
            <person name="Wen Y."/>
            <person name="Zhang W."/>
            <person name="Liu X.G."/>
        </authorList>
    </citation>
    <scope>NUCLEOTIDE SEQUENCE</scope>
    <source>
        <strain evidence="2">ST13-2-2</strain>
    </source>
</reference>
<evidence type="ECO:0000313" key="3">
    <source>
        <dbReference type="Proteomes" id="UP000830115"/>
    </source>
</evidence>
<accession>A0ABY4M2H2</accession>
<dbReference type="InterPro" id="IPR057170">
    <property type="entry name" value="DUF7848"/>
</dbReference>
<proteinExistence type="predicted"/>
<feature type="domain" description="DUF7848" evidence="1">
    <location>
        <begin position="16"/>
        <end position="62"/>
    </location>
</feature>
<dbReference type="RefSeq" id="WP_248862465.1">
    <property type="nucleotide sequence ID" value="NZ_CP086322.1"/>
</dbReference>
<evidence type="ECO:0000259" key="1">
    <source>
        <dbReference type="Pfam" id="PF25232"/>
    </source>
</evidence>
<dbReference type="Pfam" id="PF25232">
    <property type="entry name" value="DUF7848"/>
    <property type="match status" value="1"/>
</dbReference>
<gene>
    <name evidence="2" type="ORF">K9S39_07080</name>
</gene>
<sequence length="83" mass="9330">MSNEITPANLPDIGSNEPVVTFVMLECRTCGEHSGWVRSDDQMAPAWDGGHFTSTGHTRFYLWSVTRNTAQVSTFKARKRGKR</sequence>
<evidence type="ECO:0000313" key="2">
    <source>
        <dbReference type="EMBL" id="UQA91657.1"/>
    </source>
</evidence>
<keyword evidence="3" id="KW-1185">Reference proteome</keyword>